<dbReference type="EMBL" id="AJGV01000098">
    <property type="protein sequence ID" value="EJJ05886.1"/>
    <property type="molecule type" value="Genomic_DNA"/>
</dbReference>
<dbReference type="AlphaFoldDB" id="J1ZVX8"/>
<reference evidence="3" key="1">
    <citation type="journal article" date="2012" name="J. Bacteriol.">
        <title>Genome Sequence of Streptomyces auratus Strain AGR0001, a Phoslactomycin-Producing Actinomycete.</title>
        <authorList>
            <person name="Han X."/>
            <person name="Li M."/>
            <person name="Ding Z."/>
            <person name="Zhao J."/>
            <person name="Ji K."/>
            <person name="Wen M."/>
            <person name="Lu T."/>
        </authorList>
    </citation>
    <scope>NUCLEOTIDE SEQUENCE [LARGE SCALE GENOMIC DNA]</scope>
    <source>
        <strain evidence="3">AGR0001</strain>
    </source>
</reference>
<protein>
    <recommendedName>
        <fullName evidence="4">DUF3592 domain-containing protein</fullName>
    </recommendedName>
</protein>
<evidence type="ECO:0008006" key="4">
    <source>
        <dbReference type="Google" id="ProtNLM"/>
    </source>
</evidence>
<dbReference type="HOGENOM" id="CLU_631521_0_0_11"/>
<dbReference type="STRING" id="1160718.SU9_16867"/>
<keyword evidence="1" id="KW-0472">Membrane</keyword>
<dbReference type="eggNOG" id="ENOG503208T">
    <property type="taxonomic scope" value="Bacteria"/>
</dbReference>
<keyword evidence="1" id="KW-0812">Transmembrane</keyword>
<gene>
    <name evidence="3" type="ORF">SU9_16867</name>
</gene>
<feature type="transmembrane region" description="Helical" evidence="1">
    <location>
        <begin position="119"/>
        <end position="142"/>
    </location>
</feature>
<evidence type="ECO:0000256" key="1">
    <source>
        <dbReference type="SAM" id="Phobius"/>
    </source>
</evidence>
<dbReference type="PATRIC" id="fig|1160718.3.peg.3413"/>
<name>J1ZVX8_9ACTN</name>
<evidence type="ECO:0000313" key="3">
    <source>
        <dbReference type="EMBL" id="EJJ05886.1"/>
    </source>
</evidence>
<accession>J1ZVX8</accession>
<feature type="transmembrane region" description="Helical" evidence="1">
    <location>
        <begin position="319"/>
        <end position="339"/>
    </location>
</feature>
<keyword evidence="2" id="KW-0732">Signal</keyword>
<evidence type="ECO:0000256" key="2">
    <source>
        <dbReference type="SAM" id="SignalP"/>
    </source>
</evidence>
<proteinExistence type="predicted"/>
<comment type="caution">
    <text evidence="3">The sequence shown here is derived from an EMBL/GenBank/DDBJ whole genome shotgun (WGS) entry which is preliminary data.</text>
</comment>
<keyword evidence="1" id="KW-1133">Transmembrane helix</keyword>
<sequence>MCAGILPVGLFFYAALASSPEASRIAEAGGGIRAVSVQKVLSSEYVRKKHSRHYSVVARVSVPFEAGPRSTRAEFDSDSEVGRGDKVWALYAPSSAGLGVLVESDREVLEEKVGGPAQWSIQVSALAMVVITLGVGILFGGFSKASRGMRGALRKGRCRTLPVMVDGVEVALERNSPKGGTSRRPMPRLTLAGRAGERLVVLLDPVVDPAHLSREIIGCQAQLYWRAFRPADRPGTPYAPAMLVLDGQRCVRGRLGTADGDGLPEGVPVPVSRDLPEGDGLRAIRTLPAWDPKIHAPGLWSLLAGVLALALVASGTGRVVTLILCAAACVAPAGARGWVKSRRNRYLQGYLPASGADIR</sequence>
<feature type="signal peptide" evidence="2">
    <location>
        <begin position="1"/>
        <end position="17"/>
    </location>
</feature>
<feature type="transmembrane region" description="Helical" evidence="1">
    <location>
        <begin position="294"/>
        <end position="313"/>
    </location>
</feature>
<feature type="chain" id="PRO_5039572514" description="DUF3592 domain-containing protein" evidence="2">
    <location>
        <begin position="18"/>
        <end position="359"/>
    </location>
</feature>
<organism evidence="3">
    <name type="scientific">Streptomyces auratus AGR0001</name>
    <dbReference type="NCBI Taxonomy" id="1160718"/>
    <lineage>
        <taxon>Bacteria</taxon>
        <taxon>Bacillati</taxon>
        <taxon>Actinomycetota</taxon>
        <taxon>Actinomycetes</taxon>
        <taxon>Kitasatosporales</taxon>
        <taxon>Streptomycetaceae</taxon>
        <taxon>Streptomyces</taxon>
    </lineage>
</organism>